<keyword evidence="12" id="KW-1185">Reference proteome</keyword>
<evidence type="ECO:0000313" key="12">
    <source>
        <dbReference type="Proteomes" id="UP000050482"/>
    </source>
</evidence>
<evidence type="ECO:0000259" key="10">
    <source>
        <dbReference type="Pfam" id="PF03070"/>
    </source>
</evidence>
<evidence type="ECO:0000256" key="4">
    <source>
        <dbReference type="ARBA" id="ARBA00011881"/>
    </source>
</evidence>
<evidence type="ECO:0000256" key="9">
    <source>
        <dbReference type="RuleBase" id="RU363093"/>
    </source>
</evidence>
<organism evidence="11 12">
    <name type="scientific">Alicyclobacillus ferrooxydans</name>
    <dbReference type="NCBI Taxonomy" id="471514"/>
    <lineage>
        <taxon>Bacteria</taxon>
        <taxon>Bacillati</taxon>
        <taxon>Bacillota</taxon>
        <taxon>Bacilli</taxon>
        <taxon>Bacillales</taxon>
        <taxon>Alicyclobacillaceae</taxon>
        <taxon>Alicyclobacillus</taxon>
    </lineage>
</organism>
<dbReference type="UniPathway" id="UPA00060"/>
<evidence type="ECO:0000256" key="1">
    <source>
        <dbReference type="ARBA" id="ARBA00001881"/>
    </source>
</evidence>
<comment type="similarity">
    <text evidence="3 9">Belongs to the TenA family.</text>
</comment>
<dbReference type="PANTHER" id="PTHR43198">
    <property type="entry name" value="BIFUNCTIONAL TH2 PROTEIN"/>
    <property type="match status" value="1"/>
</dbReference>
<dbReference type="InterPro" id="IPR027574">
    <property type="entry name" value="Thiaminase_II"/>
</dbReference>
<keyword evidence="7 9" id="KW-0784">Thiamine biosynthesis</keyword>
<comment type="catalytic activity">
    <reaction evidence="1 9">
        <text>4-amino-5-aminomethyl-2-methylpyrimidine + H2O = 4-amino-5-hydroxymethyl-2-methylpyrimidine + NH4(+)</text>
        <dbReference type="Rhea" id="RHEA:31799"/>
        <dbReference type="ChEBI" id="CHEBI:15377"/>
        <dbReference type="ChEBI" id="CHEBI:16892"/>
        <dbReference type="ChEBI" id="CHEBI:28938"/>
        <dbReference type="ChEBI" id="CHEBI:63416"/>
        <dbReference type="EC" id="3.5.99.2"/>
    </reaction>
</comment>
<dbReference type="CDD" id="cd19360">
    <property type="entry name" value="TenA_C_SaTenA-like"/>
    <property type="match status" value="1"/>
</dbReference>
<dbReference type="Proteomes" id="UP000050482">
    <property type="component" value="Unassembled WGS sequence"/>
</dbReference>
<dbReference type="InterPro" id="IPR016084">
    <property type="entry name" value="Haem_Oase-like_multi-hlx"/>
</dbReference>
<dbReference type="PATRIC" id="fig|471514.4.peg.1818"/>
<dbReference type="GO" id="GO:0009228">
    <property type="term" value="P:thiamine biosynthetic process"/>
    <property type="evidence" value="ECO:0007669"/>
    <property type="project" value="UniProtKB-KW"/>
</dbReference>
<dbReference type="Pfam" id="PF03070">
    <property type="entry name" value="TENA_THI-4"/>
    <property type="match status" value="1"/>
</dbReference>
<dbReference type="Gene3D" id="1.20.910.10">
    <property type="entry name" value="Heme oxygenase-like"/>
    <property type="match status" value="1"/>
</dbReference>
<evidence type="ECO:0000256" key="2">
    <source>
        <dbReference type="ARBA" id="ARBA00004948"/>
    </source>
</evidence>
<gene>
    <name evidence="11" type="ORF">AN477_21555</name>
</gene>
<dbReference type="GO" id="GO:0050334">
    <property type="term" value="F:thiaminase activity"/>
    <property type="evidence" value="ECO:0007669"/>
    <property type="project" value="UniProtKB-EC"/>
</dbReference>
<reference evidence="11 12" key="1">
    <citation type="submission" date="2015-09" db="EMBL/GenBank/DDBJ databases">
        <title>Draft genome sequence of Alicyclobacillus ferrooxydans DSM 22381.</title>
        <authorList>
            <person name="Hemp J."/>
        </authorList>
    </citation>
    <scope>NUCLEOTIDE SEQUENCE [LARGE SCALE GENOMIC DNA]</scope>
    <source>
        <strain evidence="11 12">TC-34</strain>
    </source>
</reference>
<dbReference type="InterPro" id="IPR050967">
    <property type="entry name" value="Thiamine_Salvage_TenA"/>
</dbReference>
<evidence type="ECO:0000256" key="3">
    <source>
        <dbReference type="ARBA" id="ARBA00010264"/>
    </source>
</evidence>
<comment type="function">
    <text evidence="9">Catalyzes an amino-pyrimidine hydrolysis reaction at the C5' of the pyrimidine moiety of thiamine compounds, a reaction that is part of a thiamine salvage pathway.</text>
</comment>
<comment type="catalytic activity">
    <reaction evidence="8 9">
        <text>thiamine + H2O = 5-(2-hydroxyethyl)-4-methylthiazole + 4-amino-5-hydroxymethyl-2-methylpyrimidine + H(+)</text>
        <dbReference type="Rhea" id="RHEA:17509"/>
        <dbReference type="ChEBI" id="CHEBI:15377"/>
        <dbReference type="ChEBI" id="CHEBI:15378"/>
        <dbReference type="ChEBI" id="CHEBI:16892"/>
        <dbReference type="ChEBI" id="CHEBI:17957"/>
        <dbReference type="ChEBI" id="CHEBI:18385"/>
        <dbReference type="EC" id="3.5.99.2"/>
    </reaction>
</comment>
<evidence type="ECO:0000313" key="11">
    <source>
        <dbReference type="EMBL" id="KPV40872.1"/>
    </source>
</evidence>
<dbReference type="OrthoDB" id="34166at2"/>
<evidence type="ECO:0000256" key="5">
    <source>
        <dbReference type="ARBA" id="ARBA00012684"/>
    </source>
</evidence>
<comment type="caution">
    <text evidence="11">The sequence shown here is derived from an EMBL/GenBank/DDBJ whole genome shotgun (WGS) entry which is preliminary data.</text>
</comment>
<dbReference type="AlphaFoldDB" id="A0A0P9GL63"/>
<dbReference type="GO" id="GO:0005829">
    <property type="term" value="C:cytosol"/>
    <property type="evidence" value="ECO:0007669"/>
    <property type="project" value="TreeGrafter"/>
</dbReference>
<dbReference type="PANTHER" id="PTHR43198:SF2">
    <property type="entry name" value="SI:CH1073-67J19.1-RELATED"/>
    <property type="match status" value="1"/>
</dbReference>
<protein>
    <recommendedName>
        <fullName evidence="6 9">Aminopyrimidine aminohydrolase</fullName>
        <ecNumber evidence="5 9">3.5.99.2</ecNumber>
    </recommendedName>
</protein>
<comment type="subunit">
    <text evidence="4">Homotetramer.</text>
</comment>
<keyword evidence="9" id="KW-0378">Hydrolase</keyword>
<dbReference type="RefSeq" id="WP_083486548.1">
    <property type="nucleotide sequence ID" value="NZ_LJCO01000096.1"/>
</dbReference>
<accession>A0A0P9GL63</accession>
<evidence type="ECO:0000256" key="8">
    <source>
        <dbReference type="ARBA" id="ARBA00048337"/>
    </source>
</evidence>
<dbReference type="InterPro" id="IPR004305">
    <property type="entry name" value="Thiaminase-2/PQQC"/>
</dbReference>
<comment type="pathway">
    <text evidence="2 9">Cofactor biosynthesis; thiamine diphosphate biosynthesis.</text>
</comment>
<proteinExistence type="inferred from homology"/>
<dbReference type="NCBIfam" id="TIGR04306">
    <property type="entry name" value="salvage_TenA"/>
    <property type="match status" value="1"/>
</dbReference>
<feature type="domain" description="Thiaminase-2/PQQC" evidence="10">
    <location>
        <begin position="9"/>
        <end position="217"/>
    </location>
</feature>
<dbReference type="STRING" id="471514.AN477_21555"/>
<evidence type="ECO:0000256" key="7">
    <source>
        <dbReference type="ARBA" id="ARBA00022977"/>
    </source>
</evidence>
<dbReference type="EMBL" id="LJCO01000096">
    <property type="protein sequence ID" value="KPV40872.1"/>
    <property type="molecule type" value="Genomic_DNA"/>
</dbReference>
<sequence>MSFAQSLRQDADPIFEAIYLHPFVQGIAKGQLPPESLIHYVSQDTEYLNTYSKVYGMALSKAQTPDQMRLFYNRIGILLEGELIPHLNLCRVAGVTHDEVMQHPVELAPTAHHYARHMLCVAQQGTLGEIVAVVLPCQWVYVDTARRIIEEFQPTTEHPFYDWISFYASDEMHQGLMELTALLDHLAPGARELDLAMMRSAFLDSSRLEYQFFDMAFTLQKWTPSGPGAYPLGEKPDSDSFDSLSVRVNTCV</sequence>
<dbReference type="SUPFAM" id="SSF48613">
    <property type="entry name" value="Heme oxygenase-like"/>
    <property type="match status" value="1"/>
</dbReference>
<dbReference type="EC" id="3.5.99.2" evidence="5 9"/>
<name>A0A0P9GL63_9BACL</name>
<dbReference type="GO" id="GO:0009229">
    <property type="term" value="P:thiamine diphosphate biosynthetic process"/>
    <property type="evidence" value="ECO:0007669"/>
    <property type="project" value="UniProtKB-UniPathway"/>
</dbReference>
<evidence type="ECO:0000256" key="6">
    <source>
        <dbReference type="ARBA" id="ARBA00013647"/>
    </source>
</evidence>